<keyword evidence="2" id="KW-0732">Signal</keyword>
<proteinExistence type="predicted"/>
<name>A0A6B3C6U8_9ACTN</name>
<accession>A0A6B3C6U8</accession>
<feature type="compositionally biased region" description="Acidic residues" evidence="1">
    <location>
        <begin position="123"/>
        <end position="132"/>
    </location>
</feature>
<comment type="caution">
    <text evidence="3">The sequence shown here is derived from an EMBL/GenBank/DDBJ whole genome shotgun (WGS) entry which is preliminary data.</text>
</comment>
<feature type="signal peptide" evidence="2">
    <location>
        <begin position="1"/>
        <end position="22"/>
    </location>
</feature>
<feature type="chain" id="PRO_5025648442" evidence="2">
    <location>
        <begin position="23"/>
        <end position="325"/>
    </location>
</feature>
<feature type="region of interest" description="Disordered" evidence="1">
    <location>
        <begin position="113"/>
        <end position="144"/>
    </location>
</feature>
<sequence>MKTLRILLTAFLATGLATGCSADEKSAETPVKVGPVSTPTAATTTKMPLAAYLPTESELNTLARAQTSLLRDCMAEYGFTDSQIEVPSDWLMFEDISQGTGLPVTLEQAQRYGYHPAGTDTGGDSDDQESGSDSDSTSGLPGLATGEKETEMLVANGTAAAGASASAAGQRVNGKEIPEGGCAGRAQQTIAKGTPELKKFGSDNADPLNAILEIRAESHSSATQTDLFEKMEKSWSACMKKSGFSYGSLKSAAEDGEWSTNQVASEREILVATSDVKCRMSANYLGVTEAVFLAYEKRAVEDNAELLQAVRDYYDATLRNAAKVV</sequence>
<dbReference type="RefSeq" id="WP_164324279.1">
    <property type="nucleotide sequence ID" value="NZ_JAAGLU010000077.1"/>
</dbReference>
<evidence type="ECO:0000313" key="3">
    <source>
        <dbReference type="EMBL" id="NEC92535.1"/>
    </source>
</evidence>
<protein>
    <submittedName>
        <fullName evidence="3">Uncharacterized protein</fullName>
    </submittedName>
</protein>
<evidence type="ECO:0000256" key="2">
    <source>
        <dbReference type="SAM" id="SignalP"/>
    </source>
</evidence>
<evidence type="ECO:0000256" key="1">
    <source>
        <dbReference type="SAM" id="MobiDB-lite"/>
    </source>
</evidence>
<dbReference type="PROSITE" id="PS51257">
    <property type="entry name" value="PROKAR_LIPOPROTEIN"/>
    <property type="match status" value="1"/>
</dbReference>
<gene>
    <name evidence="3" type="ORF">G3I71_43845</name>
</gene>
<feature type="region of interest" description="Disordered" evidence="1">
    <location>
        <begin position="163"/>
        <end position="183"/>
    </location>
</feature>
<dbReference type="EMBL" id="JAAGLU010000077">
    <property type="protein sequence ID" value="NEC92535.1"/>
    <property type="molecule type" value="Genomic_DNA"/>
</dbReference>
<reference evidence="3" key="1">
    <citation type="submission" date="2020-01" db="EMBL/GenBank/DDBJ databases">
        <title>Insect and environment-associated Actinomycetes.</title>
        <authorList>
            <person name="Currrie C."/>
            <person name="Chevrette M."/>
            <person name="Carlson C."/>
            <person name="Stubbendieck R."/>
            <person name="Wendt-Pienkowski E."/>
        </authorList>
    </citation>
    <scope>NUCLEOTIDE SEQUENCE</scope>
    <source>
        <strain evidence="3">SID12501</strain>
    </source>
</reference>
<organism evidence="3">
    <name type="scientific">Streptomyces sp. SID12501</name>
    <dbReference type="NCBI Taxonomy" id="2706042"/>
    <lineage>
        <taxon>Bacteria</taxon>
        <taxon>Bacillati</taxon>
        <taxon>Actinomycetota</taxon>
        <taxon>Actinomycetes</taxon>
        <taxon>Kitasatosporales</taxon>
        <taxon>Streptomycetaceae</taxon>
        <taxon>Streptomyces</taxon>
    </lineage>
</organism>
<dbReference type="AlphaFoldDB" id="A0A6B3C6U8"/>